<evidence type="ECO:0000256" key="2">
    <source>
        <dbReference type="ARBA" id="ARBA00023315"/>
    </source>
</evidence>
<dbReference type="InterPro" id="IPR016181">
    <property type="entry name" value="Acyl_CoA_acyltransferase"/>
</dbReference>
<dbReference type="Proteomes" id="UP001196509">
    <property type="component" value="Unassembled WGS sequence"/>
</dbReference>
<protein>
    <submittedName>
        <fullName evidence="4">GNAT family N-acetyltransferase</fullName>
    </submittedName>
</protein>
<dbReference type="PANTHER" id="PTHR10545">
    <property type="entry name" value="DIAMINE N-ACETYLTRANSFERASE"/>
    <property type="match status" value="1"/>
</dbReference>
<name>A0AAE3D0K6_9HYPH</name>
<evidence type="ECO:0000313" key="5">
    <source>
        <dbReference type="Proteomes" id="UP001196509"/>
    </source>
</evidence>
<dbReference type="EMBL" id="JAICBX010000002">
    <property type="protein sequence ID" value="MBW8637809.1"/>
    <property type="molecule type" value="Genomic_DNA"/>
</dbReference>
<accession>A0AAE3D0K6</accession>
<proteinExistence type="predicted"/>
<keyword evidence="5" id="KW-1185">Reference proteome</keyword>
<evidence type="ECO:0000313" key="4">
    <source>
        <dbReference type="EMBL" id="MBW8637809.1"/>
    </source>
</evidence>
<dbReference type="CDD" id="cd04301">
    <property type="entry name" value="NAT_SF"/>
    <property type="match status" value="1"/>
</dbReference>
<organism evidence="4 5">
    <name type="scientific">Flavimaribacter sediminis</name>
    <dbReference type="NCBI Taxonomy" id="2865987"/>
    <lineage>
        <taxon>Bacteria</taxon>
        <taxon>Pseudomonadati</taxon>
        <taxon>Pseudomonadota</taxon>
        <taxon>Alphaproteobacteria</taxon>
        <taxon>Hyphomicrobiales</taxon>
        <taxon>Rhizobiaceae</taxon>
        <taxon>Flavimaribacter</taxon>
    </lineage>
</organism>
<keyword evidence="1" id="KW-0808">Transferase</keyword>
<reference evidence="4" key="1">
    <citation type="submission" date="2021-08" db="EMBL/GenBank/DDBJ databases">
        <title>Hoeflea bacterium WL0058 sp. nov., isolated from the sediment.</title>
        <authorList>
            <person name="Wang L."/>
            <person name="Zhang D."/>
        </authorList>
    </citation>
    <scope>NUCLEOTIDE SEQUENCE</scope>
    <source>
        <strain evidence="4">WL0058</strain>
    </source>
</reference>
<gene>
    <name evidence="4" type="ORF">K1W69_11475</name>
</gene>
<dbReference type="AlphaFoldDB" id="A0AAE3D0K6"/>
<keyword evidence="2" id="KW-0012">Acyltransferase</keyword>
<sequence>MTCDKIRPATIADIEALDAALRDLSAHMGDSHKATADDLSRAGFGDHPSFRALVAERDQTVSGVALYSPVFSTVRGASGIYVSDLWVSDAVRGSGLGRRLLAAALDDARKRWGATYIRLTVYHDNTGARAFYEKLGFMENDEEHYLILSGEQLQELSGIDDEGDS</sequence>
<dbReference type="InterPro" id="IPR051016">
    <property type="entry name" value="Diverse_Substrate_AcTransf"/>
</dbReference>
<evidence type="ECO:0000259" key="3">
    <source>
        <dbReference type="PROSITE" id="PS51186"/>
    </source>
</evidence>
<dbReference type="InterPro" id="IPR000182">
    <property type="entry name" value="GNAT_dom"/>
</dbReference>
<dbReference type="Gene3D" id="3.40.630.30">
    <property type="match status" value="1"/>
</dbReference>
<dbReference type="SUPFAM" id="SSF55729">
    <property type="entry name" value="Acyl-CoA N-acyltransferases (Nat)"/>
    <property type="match status" value="1"/>
</dbReference>
<dbReference type="GO" id="GO:0008080">
    <property type="term" value="F:N-acetyltransferase activity"/>
    <property type="evidence" value="ECO:0007669"/>
    <property type="project" value="UniProtKB-ARBA"/>
</dbReference>
<feature type="domain" description="N-acetyltransferase" evidence="3">
    <location>
        <begin position="4"/>
        <end position="155"/>
    </location>
</feature>
<dbReference type="Pfam" id="PF00583">
    <property type="entry name" value="Acetyltransf_1"/>
    <property type="match status" value="1"/>
</dbReference>
<comment type="caution">
    <text evidence="4">The sequence shown here is derived from an EMBL/GenBank/DDBJ whole genome shotgun (WGS) entry which is preliminary data.</text>
</comment>
<dbReference type="RefSeq" id="WP_220228485.1">
    <property type="nucleotide sequence ID" value="NZ_JAICBX010000002.1"/>
</dbReference>
<dbReference type="PANTHER" id="PTHR10545:SF29">
    <property type="entry name" value="GH14572P-RELATED"/>
    <property type="match status" value="1"/>
</dbReference>
<dbReference type="PROSITE" id="PS51186">
    <property type="entry name" value="GNAT"/>
    <property type="match status" value="1"/>
</dbReference>
<evidence type="ECO:0000256" key="1">
    <source>
        <dbReference type="ARBA" id="ARBA00022679"/>
    </source>
</evidence>